<gene>
    <name evidence="1" type="ordered locus">LOC_Os12g08660</name>
</gene>
<dbReference type="Gene3D" id="3.10.10.10">
    <property type="entry name" value="HIV Type 1 Reverse Transcriptase, subunit A, domain 1"/>
    <property type="match status" value="1"/>
</dbReference>
<evidence type="ECO:0000313" key="1">
    <source>
        <dbReference type="EMBL" id="ABA96011.1"/>
    </source>
</evidence>
<dbReference type="AlphaFoldDB" id="Q2QWP6"/>
<dbReference type="EMBL" id="DP000011">
    <property type="protein sequence ID" value="ABA96011.1"/>
    <property type="molecule type" value="Genomic_DNA"/>
</dbReference>
<proteinExistence type="predicted"/>
<dbReference type="PANTHER" id="PTHR24559">
    <property type="entry name" value="TRANSPOSON TY3-I GAG-POL POLYPROTEIN"/>
    <property type="match status" value="1"/>
</dbReference>
<dbReference type="InterPro" id="IPR043502">
    <property type="entry name" value="DNA/RNA_pol_sf"/>
</dbReference>
<accession>Q2QWP6</accession>
<reference evidence="1" key="3">
    <citation type="submission" date="2006-01" db="EMBL/GenBank/DDBJ databases">
        <authorList>
            <person name="Buell R."/>
        </authorList>
    </citation>
    <scope>NUCLEOTIDE SEQUENCE</scope>
</reference>
<dbReference type="InterPro" id="IPR053134">
    <property type="entry name" value="RNA-dir_DNA_polymerase"/>
</dbReference>
<dbReference type="SUPFAM" id="SSF56672">
    <property type="entry name" value="DNA/RNA polymerases"/>
    <property type="match status" value="1"/>
</dbReference>
<organism evidence="1">
    <name type="scientific">Oryza sativa subsp. japonica</name>
    <name type="common">Rice</name>
    <dbReference type="NCBI Taxonomy" id="39947"/>
    <lineage>
        <taxon>Eukaryota</taxon>
        <taxon>Viridiplantae</taxon>
        <taxon>Streptophyta</taxon>
        <taxon>Embryophyta</taxon>
        <taxon>Tracheophyta</taxon>
        <taxon>Spermatophyta</taxon>
        <taxon>Magnoliopsida</taxon>
        <taxon>Liliopsida</taxon>
        <taxon>Poales</taxon>
        <taxon>Poaceae</taxon>
        <taxon>BOP clade</taxon>
        <taxon>Oryzoideae</taxon>
        <taxon>Oryzeae</taxon>
        <taxon>Oryzinae</taxon>
        <taxon>Oryza</taxon>
        <taxon>Oryza sativa</taxon>
    </lineage>
</organism>
<reference evidence="1" key="1">
    <citation type="journal article" date="2005" name="BMC Biol.">
        <title>The sequence of rice chromosomes 11 and 12, rich in disease resistance genes and recent gene duplications.</title>
        <authorList>
            <consortium name="The rice chromosomes 11 and 12 sequencing consortia"/>
        </authorList>
    </citation>
    <scope>NUCLEOTIDE SEQUENCE [LARGE SCALE GENOMIC DNA]</scope>
</reference>
<reference evidence="1" key="2">
    <citation type="submission" date="2005-04" db="EMBL/GenBank/DDBJ databases">
        <authorList>
            <person name="Buell C.R."/>
            <person name="Wing R.A."/>
            <person name="McCombie W.A."/>
            <person name="Ouyang S."/>
        </authorList>
    </citation>
    <scope>NUCLEOTIDE SEQUENCE</scope>
</reference>
<sequence>MDDEKKSNKPKPSNETFKHELDLSFSFISSRAGIENGQNQQLRLSFILVGMLFLKCVCVDGWYRDYGILHGMGIVGTRVYARLSCHRLGGIDNQLVDDGRVVFLLEYKLVEIRDDTRSLPCHLEGNNVDILYNPTVGVNLISESFAFAYLGDKAITPTNKFFKHSNENIIEGFGIVQDNEYAEEVTAVPPNKSPKTLLENEVLDFIKEEAELGATLELPIMELPPRTPLELKPLPEGLHYAFLHNDKEAHVIISDKLYEDETQRLLSVLEKHCAVLGYSLQDLRGINPILCTHRIPIEHESTPSREPQRRLNNVLREVVKKDVLKLLHAGIIYSVPYSEWVSPVQVMPKKRGLTDVANAQNELIPQRTVTGWRMCIDYRKLHKATKKDHFPLPSIDEMLERLANRSFFCFLVGYSGCHQIPIHPEDQM</sequence>
<dbReference type="PANTHER" id="PTHR24559:SF444">
    <property type="entry name" value="REVERSE TRANSCRIPTASE DOMAIN-CONTAINING PROTEIN"/>
    <property type="match status" value="1"/>
</dbReference>
<name>Q2QWP6_ORYSJ</name>
<protein>
    <submittedName>
        <fullName evidence="1">Retrotransposon protein, putative, unclassified</fullName>
    </submittedName>
</protein>